<dbReference type="InterPro" id="IPR050336">
    <property type="entry name" value="Chromosome_partition/occlusion"/>
</dbReference>
<dbReference type="CDD" id="cd16410">
    <property type="entry name" value="ParB_N_like"/>
    <property type="match status" value="1"/>
</dbReference>
<dbReference type="SUPFAM" id="SSF110849">
    <property type="entry name" value="ParB/Sulfiredoxin"/>
    <property type="match status" value="1"/>
</dbReference>
<name>A0AA41QE07_9MICO</name>
<dbReference type="EMBL" id="JAKGSG010000034">
    <property type="protein sequence ID" value="MCF4121735.1"/>
    <property type="molecule type" value="Genomic_DNA"/>
</dbReference>
<dbReference type="Pfam" id="PF02195">
    <property type="entry name" value="ParB_N"/>
    <property type="match status" value="1"/>
</dbReference>
<dbReference type="GO" id="GO:0045881">
    <property type="term" value="P:positive regulation of sporulation resulting in formation of a cellular spore"/>
    <property type="evidence" value="ECO:0007669"/>
    <property type="project" value="TreeGrafter"/>
</dbReference>
<feature type="domain" description="ParB-like N-terminal" evidence="2">
    <location>
        <begin position="6"/>
        <end position="91"/>
    </location>
</feature>
<protein>
    <submittedName>
        <fullName evidence="3">ParB N-terminal domain-containing protein</fullName>
    </submittedName>
</protein>
<sequence length="358" mass="38774">MSDNALHRAIASITVGTRHRRDLGDLEPLAESIRRLGPLQPITVTPDGVLICGHRRLEAARQLGWTTIPVHVRSGISTHLAALLAEREENTQRKPLNPVEESELYDEILTVEREEAARRQEATRFHPGHHNPARPGEHDASEREGETGNSGSGNLPGPERPGDARHKAAVLVTGKAAYKRLERTSALRAIADDDTATPVARELAALAVEDIQAGAPVFPTYDQAMTQIAALDPTRPAIRPVTADDLADTARQAIDRVTTKATTKNPKKGTGTGTTAPTGQSFGRALHAWVELWHDVSGQNVDDPTAIATSASDKDWNHFEHLVDTINTFRDTGRAARAARTTEPVAIGSLHPRRAVPK</sequence>
<dbReference type="AlphaFoldDB" id="A0AA41QE07"/>
<keyword evidence="4" id="KW-1185">Reference proteome</keyword>
<dbReference type="Proteomes" id="UP001165405">
    <property type="component" value="Unassembled WGS sequence"/>
</dbReference>
<dbReference type="GO" id="GO:0005694">
    <property type="term" value="C:chromosome"/>
    <property type="evidence" value="ECO:0007669"/>
    <property type="project" value="TreeGrafter"/>
</dbReference>
<dbReference type="GO" id="GO:0007059">
    <property type="term" value="P:chromosome segregation"/>
    <property type="evidence" value="ECO:0007669"/>
    <property type="project" value="TreeGrafter"/>
</dbReference>
<evidence type="ECO:0000313" key="4">
    <source>
        <dbReference type="Proteomes" id="UP001165405"/>
    </source>
</evidence>
<dbReference type="InterPro" id="IPR036086">
    <property type="entry name" value="ParB/Sulfiredoxin_sf"/>
</dbReference>
<dbReference type="Gene3D" id="3.90.1530.30">
    <property type="match status" value="1"/>
</dbReference>
<gene>
    <name evidence="3" type="ORF">L1785_12150</name>
</gene>
<reference evidence="3" key="1">
    <citation type="submission" date="2022-01" db="EMBL/GenBank/DDBJ databases">
        <title>Antribacter sp. nov., isolated from Guizhou of China.</title>
        <authorList>
            <person name="Chengliang C."/>
            <person name="Ya Z."/>
        </authorList>
    </citation>
    <scope>NUCLEOTIDE SEQUENCE</scope>
    <source>
        <strain evidence="3">KLBMP 9083</strain>
    </source>
</reference>
<feature type="region of interest" description="Disordered" evidence="1">
    <location>
        <begin position="117"/>
        <end position="165"/>
    </location>
</feature>
<dbReference type="SMART" id="SM00470">
    <property type="entry name" value="ParB"/>
    <property type="match status" value="1"/>
</dbReference>
<evidence type="ECO:0000259" key="2">
    <source>
        <dbReference type="SMART" id="SM00470"/>
    </source>
</evidence>
<feature type="region of interest" description="Disordered" evidence="1">
    <location>
        <begin position="260"/>
        <end position="280"/>
    </location>
</feature>
<comment type="caution">
    <text evidence="3">The sequence shown here is derived from an EMBL/GenBank/DDBJ whole genome shotgun (WGS) entry which is preliminary data.</text>
</comment>
<dbReference type="InterPro" id="IPR003115">
    <property type="entry name" value="ParB_N"/>
</dbReference>
<evidence type="ECO:0000256" key="1">
    <source>
        <dbReference type="SAM" id="MobiDB-lite"/>
    </source>
</evidence>
<accession>A0AA41QE07</accession>
<dbReference type="RefSeq" id="WP_236089532.1">
    <property type="nucleotide sequence ID" value="NZ_JAKGSG010000034.1"/>
</dbReference>
<proteinExistence type="predicted"/>
<dbReference type="PANTHER" id="PTHR33375:SF1">
    <property type="entry name" value="CHROMOSOME-PARTITIONING PROTEIN PARB-RELATED"/>
    <property type="match status" value="1"/>
</dbReference>
<dbReference type="PANTHER" id="PTHR33375">
    <property type="entry name" value="CHROMOSOME-PARTITIONING PROTEIN PARB-RELATED"/>
    <property type="match status" value="1"/>
</dbReference>
<feature type="compositionally biased region" description="Basic and acidic residues" evidence="1">
    <location>
        <begin position="135"/>
        <end position="146"/>
    </location>
</feature>
<organism evidence="3 4">
    <name type="scientific">Antribacter soli</name>
    <dbReference type="NCBI Taxonomy" id="2910976"/>
    <lineage>
        <taxon>Bacteria</taxon>
        <taxon>Bacillati</taxon>
        <taxon>Actinomycetota</taxon>
        <taxon>Actinomycetes</taxon>
        <taxon>Micrococcales</taxon>
        <taxon>Promicromonosporaceae</taxon>
        <taxon>Antribacter</taxon>
    </lineage>
</organism>
<evidence type="ECO:0000313" key="3">
    <source>
        <dbReference type="EMBL" id="MCF4121735.1"/>
    </source>
</evidence>